<reference evidence="2 3" key="1">
    <citation type="submission" date="2020-12" db="EMBL/GenBank/DDBJ databases">
        <title>FDA dAtabase for Regulatory Grade micrObial Sequences (FDA-ARGOS): Supporting development and validation of Infectious Disease Dx tests.</title>
        <authorList>
            <person name="Sproer C."/>
            <person name="Gronow S."/>
            <person name="Severitt S."/>
            <person name="Schroder I."/>
            <person name="Tallon L."/>
            <person name="Sadzewicz L."/>
            <person name="Zhao X."/>
            <person name="Boylan J."/>
            <person name="Ott S."/>
            <person name="Bowen H."/>
            <person name="Vavikolanu K."/>
            <person name="Mehta A."/>
            <person name="Aluvathingal J."/>
            <person name="Nadendla S."/>
            <person name="Lowell S."/>
            <person name="Myers T."/>
            <person name="Yan Y."/>
            <person name="Sichtig H."/>
        </authorList>
    </citation>
    <scope>NUCLEOTIDE SEQUENCE [LARGE SCALE GENOMIC DNA]</scope>
    <source>
        <strain evidence="2 3">FDAARGOS_988</strain>
    </source>
</reference>
<dbReference type="EMBL" id="CP066014">
    <property type="protein sequence ID" value="QQB62014.1"/>
    <property type="molecule type" value="Genomic_DNA"/>
</dbReference>
<sequence>MTELNKRVYGIIGIGSKMANWNADFSGFPKSLSSGEIFGSDKALKYTMKKKWLEEGEKVIYIKSYTIGDKGNLMPRTLKERYEQVFDTEIKSGESEKILTNLFSATDVKNFGATFAEKGNNISITGAVQISQGMNKYEDSKAQVQQILSPFRDPNAKEKSKSGEDAQNSTLGNKIVSDEAHYFYSFVINPKAYDDYKQLGVTEGYSEKDYEKFKLAAIDSASSYATNSKEGANNEFSMFVETKLDTYLPSLANYIEFEKNSEENSKDKIIFTGKTILEERDDIEKIQIYYDNEKIDLVDFPDNIEIYNIYTREKIEA</sequence>
<feature type="region of interest" description="Disordered" evidence="1">
    <location>
        <begin position="151"/>
        <end position="170"/>
    </location>
</feature>
<evidence type="ECO:0000313" key="3">
    <source>
        <dbReference type="Proteomes" id="UP000595276"/>
    </source>
</evidence>
<dbReference type="RefSeq" id="WP_004839793.1">
    <property type="nucleotide sequence ID" value="NZ_CP066014.1"/>
</dbReference>
<protein>
    <submittedName>
        <fullName evidence="2">Type I CRISPR-associated protein Cas7</fullName>
    </submittedName>
</protein>
<dbReference type="Proteomes" id="UP000595276">
    <property type="component" value="Chromosome"/>
</dbReference>
<organism evidence="2 3">
    <name type="scientific">Anaerococcus vaginalis</name>
    <dbReference type="NCBI Taxonomy" id="33037"/>
    <lineage>
        <taxon>Bacteria</taxon>
        <taxon>Bacillati</taxon>
        <taxon>Bacillota</taxon>
        <taxon>Tissierellia</taxon>
        <taxon>Tissierellales</taxon>
        <taxon>Peptoniphilaceae</taxon>
        <taxon>Anaerococcus</taxon>
    </lineage>
</organism>
<name>A0A7T4F1B1_9FIRM</name>
<feature type="compositionally biased region" description="Basic and acidic residues" evidence="1">
    <location>
        <begin position="154"/>
        <end position="164"/>
    </location>
</feature>
<dbReference type="Pfam" id="PF05107">
    <property type="entry name" value="Cas_Cas7"/>
    <property type="match status" value="1"/>
</dbReference>
<dbReference type="GeneID" id="79021196"/>
<dbReference type="InterPro" id="IPR006482">
    <property type="entry name" value="Cas7_Csh2/Csh2"/>
</dbReference>
<proteinExistence type="predicted"/>
<accession>A0A7T4F1B1</accession>
<evidence type="ECO:0000313" key="2">
    <source>
        <dbReference type="EMBL" id="QQB62014.1"/>
    </source>
</evidence>
<evidence type="ECO:0000256" key="1">
    <source>
        <dbReference type="SAM" id="MobiDB-lite"/>
    </source>
</evidence>
<gene>
    <name evidence="2" type="ORF">I6H45_00510</name>
</gene>
<dbReference type="GO" id="GO:0043571">
    <property type="term" value="P:maintenance of CRISPR repeat elements"/>
    <property type="evidence" value="ECO:0007669"/>
    <property type="project" value="InterPro"/>
</dbReference>
<dbReference type="AlphaFoldDB" id="A0A7T4F1B1"/>
<dbReference type="KEGG" id="avg:I6H45_00510"/>